<proteinExistence type="inferred from homology"/>
<keyword evidence="3" id="KW-1003">Cell membrane</keyword>
<dbReference type="GO" id="GO:0015990">
    <property type="term" value="P:electron transport coupled proton transport"/>
    <property type="evidence" value="ECO:0007669"/>
    <property type="project" value="TreeGrafter"/>
</dbReference>
<dbReference type="OrthoDB" id="2989516at2"/>
<accession>A0A1I1VJJ6</accession>
<dbReference type="GO" id="GO:0009486">
    <property type="term" value="F:cytochrome bo3 ubiquinol oxidase activity"/>
    <property type="evidence" value="ECO:0007669"/>
    <property type="project" value="TreeGrafter"/>
</dbReference>
<evidence type="ECO:0000256" key="3">
    <source>
        <dbReference type="ARBA" id="ARBA00022475"/>
    </source>
</evidence>
<evidence type="ECO:0000256" key="5">
    <source>
        <dbReference type="ARBA" id="ARBA00022989"/>
    </source>
</evidence>
<comment type="subcellular location">
    <subcellularLocation>
        <location evidence="1">Cell membrane</location>
        <topology evidence="1">Multi-pass membrane protein</topology>
    </subcellularLocation>
</comment>
<keyword evidence="9" id="KW-1185">Reference proteome</keyword>
<dbReference type="InterPro" id="IPR014257">
    <property type="entry name" value="Cyt_c_oxidase_su4_bacillaceae"/>
</dbReference>
<evidence type="ECO:0000256" key="4">
    <source>
        <dbReference type="ARBA" id="ARBA00022692"/>
    </source>
</evidence>
<gene>
    <name evidence="8" type="ORF">SAMN05216238_104288</name>
</gene>
<name>A0A1I1VJJ6_9BACI</name>
<feature type="transmembrane region" description="Helical" evidence="7">
    <location>
        <begin position="52"/>
        <end position="73"/>
    </location>
</feature>
<keyword evidence="4 7" id="KW-0812">Transmembrane</keyword>
<reference evidence="9" key="1">
    <citation type="submission" date="2016-10" db="EMBL/GenBank/DDBJ databases">
        <authorList>
            <person name="Varghese N."/>
            <person name="Submissions S."/>
        </authorList>
    </citation>
    <scope>NUCLEOTIDE SEQUENCE [LARGE SCALE GENOMIC DNA]</scope>
    <source>
        <strain evidence="9">DSM 22530</strain>
    </source>
</reference>
<dbReference type="Proteomes" id="UP000199474">
    <property type="component" value="Unassembled WGS sequence"/>
</dbReference>
<evidence type="ECO:0000256" key="1">
    <source>
        <dbReference type="ARBA" id="ARBA00004651"/>
    </source>
</evidence>
<feature type="transmembrane region" description="Helical" evidence="7">
    <location>
        <begin position="85"/>
        <end position="106"/>
    </location>
</feature>
<comment type="similarity">
    <text evidence="2">Belongs to the cytochrome c oxidase bacterial subunit 4 family.</text>
</comment>
<dbReference type="InterPro" id="IPR005171">
    <property type="entry name" value="Cyt_c_oxidase_su4_prok"/>
</dbReference>
<dbReference type="GO" id="GO:0015078">
    <property type="term" value="F:proton transmembrane transporter activity"/>
    <property type="evidence" value="ECO:0007669"/>
    <property type="project" value="TreeGrafter"/>
</dbReference>
<dbReference type="NCBIfam" id="TIGR02908">
    <property type="entry name" value="CoxD_Bacillus"/>
    <property type="match status" value="1"/>
</dbReference>
<dbReference type="PANTHER" id="PTHR36835">
    <property type="entry name" value="CYTOCHROME BO(3) UBIQUINOL OXIDASE SUBUNIT 4"/>
    <property type="match status" value="1"/>
</dbReference>
<evidence type="ECO:0000313" key="9">
    <source>
        <dbReference type="Proteomes" id="UP000199474"/>
    </source>
</evidence>
<evidence type="ECO:0000256" key="7">
    <source>
        <dbReference type="SAM" id="Phobius"/>
    </source>
</evidence>
<dbReference type="AlphaFoldDB" id="A0A1I1VJJ6"/>
<dbReference type="GO" id="GO:0019646">
    <property type="term" value="P:aerobic electron transport chain"/>
    <property type="evidence" value="ECO:0007669"/>
    <property type="project" value="TreeGrafter"/>
</dbReference>
<dbReference type="RefSeq" id="WP_090083802.1">
    <property type="nucleotide sequence ID" value="NZ_FOMR01000004.1"/>
</dbReference>
<dbReference type="PANTHER" id="PTHR36835:SF1">
    <property type="entry name" value="CYTOCHROME BO(3) UBIQUINOL OXIDASE SUBUNIT 4"/>
    <property type="match status" value="1"/>
</dbReference>
<evidence type="ECO:0000256" key="6">
    <source>
        <dbReference type="ARBA" id="ARBA00023136"/>
    </source>
</evidence>
<dbReference type="GO" id="GO:0005886">
    <property type="term" value="C:plasma membrane"/>
    <property type="evidence" value="ECO:0007669"/>
    <property type="project" value="UniProtKB-SubCell"/>
</dbReference>
<protein>
    <submittedName>
        <fullName evidence="8">Cytochrome c oxidase subunit 4</fullName>
    </submittedName>
</protein>
<keyword evidence="6 7" id="KW-0472">Membrane</keyword>
<organism evidence="8 9">
    <name type="scientific">Lentibacillus persicus</name>
    <dbReference type="NCBI Taxonomy" id="640948"/>
    <lineage>
        <taxon>Bacteria</taxon>
        <taxon>Bacillati</taxon>
        <taxon>Bacillota</taxon>
        <taxon>Bacilli</taxon>
        <taxon>Bacillales</taxon>
        <taxon>Bacillaceae</taxon>
        <taxon>Lentibacillus</taxon>
    </lineage>
</organism>
<feature type="transmembrane region" description="Helical" evidence="7">
    <location>
        <begin position="26"/>
        <end position="46"/>
    </location>
</feature>
<dbReference type="STRING" id="640948.SAMN05216238_104288"/>
<sequence length="107" mass="12035">MADNTNSNKADSFQKQKNKEEMQKQLITFALMILFTIIAFVIVATGVMDAMFVIPIIIVLALVQVGFQLYYFMHMKDKGHDMPAVMMYGGIWAAVLTLAGLGVISWW</sequence>
<dbReference type="EMBL" id="FOMR01000004">
    <property type="protein sequence ID" value="SFD83084.1"/>
    <property type="molecule type" value="Genomic_DNA"/>
</dbReference>
<evidence type="ECO:0000313" key="8">
    <source>
        <dbReference type="EMBL" id="SFD83084.1"/>
    </source>
</evidence>
<dbReference type="Pfam" id="PF03626">
    <property type="entry name" value="COX4_pro"/>
    <property type="match status" value="1"/>
</dbReference>
<dbReference type="InterPro" id="IPR050968">
    <property type="entry name" value="Cytochrome_c_oxidase_bac_sub4"/>
</dbReference>
<evidence type="ECO:0000256" key="2">
    <source>
        <dbReference type="ARBA" id="ARBA00008079"/>
    </source>
</evidence>
<dbReference type="GO" id="GO:0009319">
    <property type="term" value="C:cytochrome o ubiquinol oxidase complex"/>
    <property type="evidence" value="ECO:0007669"/>
    <property type="project" value="TreeGrafter"/>
</dbReference>
<keyword evidence="5 7" id="KW-1133">Transmembrane helix</keyword>